<dbReference type="RefSeq" id="WP_067004029.1">
    <property type="nucleotide sequence ID" value="NZ_BNDU01000003.1"/>
</dbReference>
<evidence type="ECO:0000313" key="2">
    <source>
        <dbReference type="EMBL" id="KUM93409.1"/>
    </source>
</evidence>
<accession>A0A101NHY3</accession>
<keyword evidence="3" id="KW-1185">Reference proteome</keyword>
<evidence type="ECO:0000256" key="1">
    <source>
        <dbReference type="SAM" id="SignalP"/>
    </source>
</evidence>
<dbReference type="EMBL" id="LMWL01000049">
    <property type="protein sequence ID" value="KUM93409.1"/>
    <property type="molecule type" value="Genomic_DNA"/>
</dbReference>
<proteinExistence type="predicted"/>
<comment type="caution">
    <text evidence="2">The sequence shown here is derived from an EMBL/GenBank/DDBJ whole genome shotgun (WGS) entry which is preliminary data.</text>
</comment>
<dbReference type="AlphaFoldDB" id="A0A101NHY3"/>
<name>A0A101NHY3_9ACTN</name>
<dbReference type="Proteomes" id="UP000054241">
    <property type="component" value="Unassembled WGS sequence"/>
</dbReference>
<reference evidence="2 3" key="1">
    <citation type="submission" date="2015-10" db="EMBL/GenBank/DDBJ databases">
        <title>Draft genome sequence of Streptomyces cellostaticus DSM 40189, type strain for the species Streptomyces cellostaticus.</title>
        <authorList>
            <person name="Ruckert C."/>
            <person name="Winkler A."/>
            <person name="Kalinowski J."/>
            <person name="Kampfer P."/>
            <person name="Glaeser S."/>
        </authorList>
    </citation>
    <scope>NUCLEOTIDE SEQUENCE [LARGE SCALE GENOMIC DNA]</scope>
    <source>
        <strain evidence="2 3">DSM 40189</strain>
    </source>
</reference>
<feature type="chain" id="PRO_5039383626" description="Secreted protein" evidence="1">
    <location>
        <begin position="32"/>
        <end position="126"/>
    </location>
</feature>
<evidence type="ECO:0000313" key="3">
    <source>
        <dbReference type="Proteomes" id="UP000054241"/>
    </source>
</evidence>
<evidence type="ECO:0008006" key="4">
    <source>
        <dbReference type="Google" id="ProtNLM"/>
    </source>
</evidence>
<gene>
    <name evidence="2" type="ORF">AQI88_26925</name>
</gene>
<organism evidence="2 3">
    <name type="scientific">Streptomyces cellostaticus</name>
    <dbReference type="NCBI Taxonomy" id="67285"/>
    <lineage>
        <taxon>Bacteria</taxon>
        <taxon>Bacillati</taxon>
        <taxon>Actinomycetota</taxon>
        <taxon>Actinomycetes</taxon>
        <taxon>Kitasatosporales</taxon>
        <taxon>Streptomycetaceae</taxon>
        <taxon>Streptomyces</taxon>
    </lineage>
</organism>
<keyword evidence="1" id="KW-0732">Signal</keyword>
<feature type="signal peptide" evidence="1">
    <location>
        <begin position="1"/>
        <end position="31"/>
    </location>
</feature>
<protein>
    <recommendedName>
        <fullName evidence="4">Secreted protein</fullName>
    </recommendedName>
</protein>
<sequence>MLSTVKTKAVTLAILAALAAGATATAASALASSSHHPLTQTSAASPAWNHLPTDEQGGKSEIIKRAVQFIKNNWPAIWKTLVDATRSGRQTFQQVWNDLPTWVKAVITWGIDPVDIYNWIHDHLLS</sequence>